<evidence type="ECO:0000256" key="3">
    <source>
        <dbReference type="ARBA" id="ARBA00023065"/>
    </source>
</evidence>
<comment type="similarity">
    <text evidence="1">Belongs to the V-ATPase E subunit family.</text>
</comment>
<keyword evidence="2" id="KW-0813">Transport</keyword>
<reference evidence="4" key="1">
    <citation type="journal article" date="2004" name="Curr. Biol.">
        <title>Genome compaction and stability in microsporidian intracellular parasites.</title>
        <authorList>
            <person name="Slamovits C.H."/>
            <person name="Fast N.M."/>
            <person name="Law J.S."/>
            <person name="Keeling P.J."/>
        </authorList>
    </citation>
    <scope>NUCLEOTIDE SEQUENCE</scope>
</reference>
<name>Q6E6F6_ANTLO</name>
<dbReference type="GO" id="GO:0046961">
    <property type="term" value="F:proton-transporting ATPase activity, rotational mechanism"/>
    <property type="evidence" value="ECO:0007669"/>
    <property type="project" value="InterPro"/>
</dbReference>
<evidence type="ECO:0000313" key="4">
    <source>
        <dbReference type="EMBL" id="AAT12331.1"/>
    </source>
</evidence>
<evidence type="ECO:0000256" key="1">
    <source>
        <dbReference type="ARBA" id="ARBA00005901"/>
    </source>
</evidence>
<keyword evidence="3" id="KW-0406">Ion transport</keyword>
<dbReference type="EMBL" id="AY548893">
    <property type="protein sequence ID" value="AAT12331.1"/>
    <property type="molecule type" value="Genomic_DNA"/>
</dbReference>
<evidence type="ECO:0000256" key="2">
    <source>
        <dbReference type="ARBA" id="ARBA00022448"/>
    </source>
</evidence>
<organism evidence="4">
    <name type="scientific">Antonospora locustae</name>
    <name type="common">Microsporidian parasite</name>
    <name type="synonym">Nosema locustae</name>
    <dbReference type="NCBI Taxonomy" id="278021"/>
    <lineage>
        <taxon>Eukaryota</taxon>
        <taxon>Fungi</taxon>
        <taxon>Fungi incertae sedis</taxon>
        <taxon>Microsporidia</taxon>
        <taxon>Antonospora</taxon>
    </lineage>
</organism>
<protein>
    <submittedName>
        <fullName evidence="4">V-type H+-transporting ATPase subunit E</fullName>
    </submittedName>
</protein>
<dbReference type="Gene3D" id="6.10.250.1620">
    <property type="match status" value="1"/>
</dbReference>
<dbReference type="AlphaFoldDB" id="Q6E6F6"/>
<dbReference type="Gene3D" id="3.30.2320.30">
    <property type="entry name" value="ATP synthase, E subunit, C-terminal"/>
    <property type="match status" value="1"/>
</dbReference>
<dbReference type="InterPro" id="IPR038495">
    <property type="entry name" value="ATPase_E_C"/>
</dbReference>
<sequence length="200" mass="23968">MDDEVKQDVDRMIAFIYYESREKIKELEIEAREKYNTEKARIIDEKTRILRTEFEEKLKLLKHRKVIELSKVRRQQRMAILKEKEHIVSTLFEIVENRLRSTKITKEMCRECPEMLEPVVFCRNDDRSTVKKYINGDIKKIDDEFIGGLVLCSKDGREVCDNSFLTRMDVMKKRYMKHISRCIFERTGTSERLESQCQDG</sequence>
<dbReference type="SUPFAM" id="SSF160527">
    <property type="entry name" value="V-type ATPase subunit E-like"/>
    <property type="match status" value="1"/>
</dbReference>
<dbReference type="GO" id="GO:0033178">
    <property type="term" value="C:proton-transporting two-sector ATPase complex, catalytic domain"/>
    <property type="evidence" value="ECO:0007669"/>
    <property type="project" value="InterPro"/>
</dbReference>
<proteinExistence type="inferred from homology"/>
<dbReference type="PANTHER" id="PTHR45715">
    <property type="entry name" value="ATPASE H+-TRANSPORTING V1 SUBUNIT E1A-RELATED"/>
    <property type="match status" value="1"/>
</dbReference>
<accession>Q6E6F6</accession>
<dbReference type="Pfam" id="PF01991">
    <property type="entry name" value="vATP-synt_E"/>
    <property type="match status" value="1"/>
</dbReference>
<dbReference type="InterPro" id="IPR002842">
    <property type="entry name" value="ATPase_V1_Esu"/>
</dbReference>